<gene>
    <name evidence="2" type="ORF">ACFYV7_26660</name>
</gene>
<sequence length="194" mass="21731">MSIGRAQTLRGIEFKRCTAAEAREQRDVVEAIFRGSYVQSGSAFSTPEAFMRRFDNYTDPGRGGGFELVMARFEGKPCGQAWGWPLPANAAWWGGLRLDDGDVAAFTAEDGSRTFALSEIMVLSELTGRGIARALHDELLGGRPERRATLLVRPDNERAYNTYRKWGWYRVGTLRPSWPDAPTFDVLIHDLRTA</sequence>
<evidence type="ECO:0000313" key="3">
    <source>
        <dbReference type="Proteomes" id="UP001601948"/>
    </source>
</evidence>
<dbReference type="EMBL" id="JBIAPI010000007">
    <property type="protein sequence ID" value="MFF3226406.1"/>
    <property type="molecule type" value="Genomic_DNA"/>
</dbReference>
<dbReference type="Pfam" id="PF00583">
    <property type="entry name" value="Acetyltransf_1"/>
    <property type="match status" value="1"/>
</dbReference>
<dbReference type="Gene3D" id="3.40.630.30">
    <property type="match status" value="1"/>
</dbReference>
<proteinExistence type="predicted"/>
<dbReference type="InterPro" id="IPR000182">
    <property type="entry name" value="GNAT_dom"/>
</dbReference>
<keyword evidence="2" id="KW-0012">Acyltransferase</keyword>
<accession>A0ABW6QYQ3</accession>
<name>A0ABW6QYQ3_9NOCA</name>
<dbReference type="Proteomes" id="UP001601948">
    <property type="component" value="Unassembled WGS sequence"/>
</dbReference>
<dbReference type="EC" id="2.3.1.-" evidence="2"/>
<comment type="caution">
    <text evidence="2">The sequence shown here is derived from an EMBL/GenBank/DDBJ whole genome shotgun (WGS) entry which is preliminary data.</text>
</comment>
<dbReference type="PROSITE" id="PS51186">
    <property type="entry name" value="GNAT"/>
    <property type="match status" value="1"/>
</dbReference>
<evidence type="ECO:0000313" key="2">
    <source>
        <dbReference type="EMBL" id="MFF3226406.1"/>
    </source>
</evidence>
<keyword evidence="3" id="KW-1185">Reference proteome</keyword>
<feature type="domain" description="N-acetyltransferase" evidence="1">
    <location>
        <begin position="12"/>
        <end position="192"/>
    </location>
</feature>
<dbReference type="SUPFAM" id="SSF55729">
    <property type="entry name" value="Acyl-CoA N-acyltransferases (Nat)"/>
    <property type="match status" value="1"/>
</dbReference>
<evidence type="ECO:0000259" key="1">
    <source>
        <dbReference type="PROSITE" id="PS51186"/>
    </source>
</evidence>
<dbReference type="InterPro" id="IPR016181">
    <property type="entry name" value="Acyl_CoA_acyltransferase"/>
</dbReference>
<dbReference type="GO" id="GO:0016746">
    <property type="term" value="F:acyltransferase activity"/>
    <property type="evidence" value="ECO:0007669"/>
    <property type="project" value="UniProtKB-KW"/>
</dbReference>
<organism evidence="2 3">
    <name type="scientific">Nocardia suismassiliense</name>
    <dbReference type="NCBI Taxonomy" id="2077092"/>
    <lineage>
        <taxon>Bacteria</taxon>
        <taxon>Bacillati</taxon>
        <taxon>Actinomycetota</taxon>
        <taxon>Actinomycetes</taxon>
        <taxon>Mycobacteriales</taxon>
        <taxon>Nocardiaceae</taxon>
        <taxon>Nocardia</taxon>
    </lineage>
</organism>
<reference evidence="2 3" key="1">
    <citation type="submission" date="2024-10" db="EMBL/GenBank/DDBJ databases">
        <title>The Natural Products Discovery Center: Release of the First 8490 Sequenced Strains for Exploring Actinobacteria Biosynthetic Diversity.</title>
        <authorList>
            <person name="Kalkreuter E."/>
            <person name="Kautsar S.A."/>
            <person name="Yang D."/>
            <person name="Bader C.D."/>
            <person name="Teijaro C.N."/>
            <person name="Fluegel L."/>
            <person name="Davis C.M."/>
            <person name="Simpson J.R."/>
            <person name="Lauterbach L."/>
            <person name="Steele A.D."/>
            <person name="Gui C."/>
            <person name="Meng S."/>
            <person name="Li G."/>
            <person name="Viehrig K."/>
            <person name="Ye F."/>
            <person name="Su P."/>
            <person name="Kiefer A.F."/>
            <person name="Nichols A."/>
            <person name="Cepeda A.J."/>
            <person name="Yan W."/>
            <person name="Fan B."/>
            <person name="Jiang Y."/>
            <person name="Adhikari A."/>
            <person name="Zheng C.-J."/>
            <person name="Schuster L."/>
            <person name="Cowan T.M."/>
            <person name="Smanski M.J."/>
            <person name="Chevrette M.G."/>
            <person name="De Carvalho L.P.S."/>
            <person name="Shen B."/>
        </authorList>
    </citation>
    <scope>NUCLEOTIDE SEQUENCE [LARGE SCALE GENOMIC DNA]</scope>
    <source>
        <strain evidence="2 3">NPDC003040</strain>
    </source>
</reference>
<keyword evidence="2" id="KW-0808">Transferase</keyword>
<dbReference type="RefSeq" id="WP_387721579.1">
    <property type="nucleotide sequence ID" value="NZ_JBIAPI010000007.1"/>
</dbReference>
<protein>
    <submittedName>
        <fullName evidence="2">GNAT family N-acetyltransferase</fullName>
        <ecNumber evidence="2">2.3.1.-</ecNumber>
    </submittedName>
</protein>